<evidence type="ECO:0000313" key="13">
    <source>
        <dbReference type="EMBL" id="MFC4541009.1"/>
    </source>
</evidence>
<comment type="cofactor">
    <cofactor evidence="1">
        <name>FAD</name>
        <dbReference type="ChEBI" id="CHEBI:57692"/>
    </cofactor>
</comment>
<comment type="similarity">
    <text evidence="2 9">Belongs to the class-I pyridine nucleotide-disulfide oxidoreductase family.</text>
</comment>
<dbReference type="Pfam" id="PF02852">
    <property type="entry name" value="Pyr_redox_dim"/>
    <property type="match status" value="1"/>
</dbReference>
<dbReference type="Pfam" id="PF07992">
    <property type="entry name" value="Pyr_redox_2"/>
    <property type="match status" value="1"/>
</dbReference>
<dbReference type="EMBL" id="JBHSFA010000002">
    <property type="protein sequence ID" value="MFC4541009.1"/>
    <property type="molecule type" value="Genomic_DNA"/>
</dbReference>
<feature type="domain" description="FAD/NAD(P)-binding" evidence="12">
    <location>
        <begin position="4"/>
        <end position="334"/>
    </location>
</feature>
<keyword evidence="3 9" id="KW-0285">Flavoprotein</keyword>
<dbReference type="Gene3D" id="3.50.50.60">
    <property type="entry name" value="FAD/NAD(P)-binding domain"/>
    <property type="match status" value="2"/>
</dbReference>
<evidence type="ECO:0000259" key="11">
    <source>
        <dbReference type="Pfam" id="PF02852"/>
    </source>
</evidence>
<sequence length="514" mass="54331">MDAYDIVVIGGGSGSQVATAAADRGLEAAVIERGPLGGACITRGCVPSKALLHRADVVDTIRRADRFGVEATLDGVDYGAVTSSIRETVYAKADRQERTLETAENVTLYRGEARFVDDRTLAIDPNGGEDESGETTREEDSGRTADEDDPDEIRGEHVVVAVGGRPTVPPIDGIDDVDFLTSDDALFLDERPDDLVIVGGGYIGAELGYFFAALGTDVSIVGRSDRLVPGEDDDVSEVVTESLRTDCDLYTGYEAAEVQADGDRVDAIAAPTDDGDEQVELSADDLLLATGRRPNTDTLDLDAAGVETDDEGHVEVDETLATTAANVWALGDVLAAQPFKHAADYESEVVAANILDDADRAVDYAAMPHAIFTSPQVASVGRTEGELADAERAYESTSVTYDAAPKGLILEAGDGFVKVLAGPDGEILGCHVVGPDAASLLHEVVVAMERGDGTVDDVAETVHVHPALNEVVLKAFDEAADRPYSTAPDWRDVSDDRSSSDRSTHDRSADFDGQ</sequence>
<reference evidence="13 14" key="1">
    <citation type="journal article" date="2019" name="Int. J. Syst. Evol. Microbiol.">
        <title>The Global Catalogue of Microorganisms (GCM) 10K type strain sequencing project: providing services to taxonomists for standard genome sequencing and annotation.</title>
        <authorList>
            <consortium name="The Broad Institute Genomics Platform"/>
            <consortium name="The Broad Institute Genome Sequencing Center for Infectious Disease"/>
            <person name="Wu L."/>
            <person name="Ma J."/>
        </authorList>
    </citation>
    <scope>NUCLEOTIDE SEQUENCE [LARGE SCALE GENOMIC DNA]</scope>
    <source>
        <strain evidence="13 14">WLHS5</strain>
    </source>
</reference>
<keyword evidence="5 9" id="KW-0560">Oxidoreductase</keyword>
<dbReference type="RefSeq" id="WP_250139159.1">
    <property type="nucleotide sequence ID" value="NZ_JALIQP010000001.1"/>
</dbReference>
<dbReference type="InterPro" id="IPR001100">
    <property type="entry name" value="Pyr_nuc-diS_OxRdtase"/>
</dbReference>
<dbReference type="SUPFAM" id="SSF51905">
    <property type="entry name" value="FAD/NAD(P)-binding domain"/>
    <property type="match status" value="1"/>
</dbReference>
<feature type="compositionally biased region" description="Basic and acidic residues" evidence="10">
    <location>
        <begin position="489"/>
        <end position="514"/>
    </location>
</feature>
<evidence type="ECO:0000256" key="10">
    <source>
        <dbReference type="SAM" id="MobiDB-lite"/>
    </source>
</evidence>
<dbReference type="PRINTS" id="PR00411">
    <property type="entry name" value="PNDRDTASEI"/>
</dbReference>
<name>A0ABD5PKD3_9EURY</name>
<dbReference type="InterPro" id="IPR004099">
    <property type="entry name" value="Pyr_nucl-diS_OxRdtase_dimer"/>
</dbReference>
<dbReference type="SUPFAM" id="SSF55424">
    <property type="entry name" value="FAD/NAD-linked reductases, dimerisation (C-terminal) domain"/>
    <property type="match status" value="1"/>
</dbReference>
<evidence type="ECO:0000256" key="9">
    <source>
        <dbReference type="RuleBase" id="RU003691"/>
    </source>
</evidence>
<dbReference type="PRINTS" id="PR00368">
    <property type="entry name" value="FADPNR"/>
</dbReference>
<evidence type="ECO:0000256" key="5">
    <source>
        <dbReference type="ARBA" id="ARBA00023002"/>
    </source>
</evidence>
<dbReference type="InterPro" id="IPR012999">
    <property type="entry name" value="Pyr_OxRdtase_I_AS"/>
</dbReference>
<dbReference type="PANTHER" id="PTHR22912">
    <property type="entry name" value="DISULFIDE OXIDOREDUCTASE"/>
    <property type="match status" value="1"/>
</dbReference>
<organism evidence="13 14">
    <name type="scientific">Halosolutus amylolyticus</name>
    <dbReference type="NCBI Taxonomy" id="2932267"/>
    <lineage>
        <taxon>Archaea</taxon>
        <taxon>Methanobacteriati</taxon>
        <taxon>Methanobacteriota</taxon>
        <taxon>Stenosarchaea group</taxon>
        <taxon>Halobacteria</taxon>
        <taxon>Halobacteriales</taxon>
        <taxon>Natrialbaceae</taxon>
        <taxon>Halosolutus</taxon>
    </lineage>
</organism>
<evidence type="ECO:0000313" key="14">
    <source>
        <dbReference type="Proteomes" id="UP001595898"/>
    </source>
</evidence>
<dbReference type="InterPro" id="IPR036188">
    <property type="entry name" value="FAD/NAD-bd_sf"/>
</dbReference>
<feature type="domain" description="Pyridine nucleotide-disulphide oxidoreductase dimerisation" evidence="11">
    <location>
        <begin position="367"/>
        <end position="474"/>
    </location>
</feature>
<keyword evidence="4 9" id="KW-0274">FAD</keyword>
<evidence type="ECO:0000256" key="7">
    <source>
        <dbReference type="ARBA" id="ARBA00023157"/>
    </source>
</evidence>
<gene>
    <name evidence="13" type="ORF">ACFO5R_03580</name>
</gene>
<evidence type="ECO:0000259" key="12">
    <source>
        <dbReference type="Pfam" id="PF07992"/>
    </source>
</evidence>
<feature type="region of interest" description="Disordered" evidence="10">
    <location>
        <begin position="120"/>
        <end position="153"/>
    </location>
</feature>
<dbReference type="InterPro" id="IPR023753">
    <property type="entry name" value="FAD/NAD-binding_dom"/>
</dbReference>
<evidence type="ECO:0000256" key="4">
    <source>
        <dbReference type="ARBA" id="ARBA00022827"/>
    </source>
</evidence>
<dbReference type="Proteomes" id="UP001595898">
    <property type="component" value="Unassembled WGS sequence"/>
</dbReference>
<dbReference type="PIRSF" id="PIRSF000350">
    <property type="entry name" value="Mercury_reductase_MerA"/>
    <property type="match status" value="1"/>
</dbReference>
<feature type="compositionally biased region" description="Basic and acidic residues" evidence="10">
    <location>
        <begin position="134"/>
        <end position="145"/>
    </location>
</feature>
<proteinExistence type="inferred from homology"/>
<keyword evidence="14" id="KW-1185">Reference proteome</keyword>
<dbReference type="NCBIfam" id="NF004946">
    <property type="entry name" value="PRK06292.2-4"/>
    <property type="match status" value="1"/>
</dbReference>
<evidence type="ECO:0000256" key="6">
    <source>
        <dbReference type="ARBA" id="ARBA00023027"/>
    </source>
</evidence>
<evidence type="ECO:0000256" key="2">
    <source>
        <dbReference type="ARBA" id="ARBA00007532"/>
    </source>
</evidence>
<dbReference type="PANTHER" id="PTHR22912:SF151">
    <property type="entry name" value="DIHYDROLIPOYL DEHYDROGENASE, MITOCHONDRIAL"/>
    <property type="match status" value="1"/>
</dbReference>
<protein>
    <submittedName>
        <fullName evidence="13">Dihydrolipoyl dehydrogenase</fullName>
    </submittedName>
</protein>
<keyword evidence="7" id="KW-1015">Disulfide bond</keyword>
<keyword evidence="8 9" id="KW-0676">Redox-active center</keyword>
<keyword evidence="6" id="KW-0520">NAD</keyword>
<feature type="region of interest" description="Disordered" evidence="10">
    <location>
        <begin position="483"/>
        <end position="514"/>
    </location>
</feature>
<evidence type="ECO:0000256" key="3">
    <source>
        <dbReference type="ARBA" id="ARBA00022630"/>
    </source>
</evidence>
<evidence type="ECO:0000256" key="1">
    <source>
        <dbReference type="ARBA" id="ARBA00001974"/>
    </source>
</evidence>
<dbReference type="AlphaFoldDB" id="A0ABD5PKD3"/>
<dbReference type="InterPro" id="IPR016156">
    <property type="entry name" value="FAD/NAD-linked_Rdtase_dimer_sf"/>
</dbReference>
<dbReference type="FunFam" id="3.30.390.30:FF:000001">
    <property type="entry name" value="Dihydrolipoyl dehydrogenase"/>
    <property type="match status" value="1"/>
</dbReference>
<dbReference type="Gene3D" id="3.30.390.30">
    <property type="match status" value="1"/>
</dbReference>
<dbReference type="PROSITE" id="PS00076">
    <property type="entry name" value="PYRIDINE_REDOX_1"/>
    <property type="match status" value="1"/>
</dbReference>
<evidence type="ECO:0000256" key="8">
    <source>
        <dbReference type="ARBA" id="ARBA00023284"/>
    </source>
</evidence>
<dbReference type="GO" id="GO:0016491">
    <property type="term" value="F:oxidoreductase activity"/>
    <property type="evidence" value="ECO:0007669"/>
    <property type="project" value="UniProtKB-KW"/>
</dbReference>
<comment type="caution">
    <text evidence="13">The sequence shown here is derived from an EMBL/GenBank/DDBJ whole genome shotgun (WGS) entry which is preliminary data.</text>
</comment>
<dbReference type="InterPro" id="IPR050151">
    <property type="entry name" value="Class-I_Pyr_Nuc-Dis_Oxidored"/>
</dbReference>
<accession>A0ABD5PKD3</accession>